<feature type="region of interest" description="Disordered" evidence="1">
    <location>
        <begin position="485"/>
        <end position="519"/>
    </location>
</feature>
<feature type="region of interest" description="Disordered" evidence="1">
    <location>
        <begin position="332"/>
        <end position="360"/>
    </location>
</feature>
<reference evidence="3" key="1">
    <citation type="submission" date="2015-04" db="EMBL/GenBank/DDBJ databases">
        <title>The genome sequence of the plant pathogenic Rhizarian Plasmodiophora brassicae reveals insights in its biotrophic life cycle and the origin of chitin synthesis.</title>
        <authorList>
            <person name="Schwelm A."/>
            <person name="Fogelqvist J."/>
            <person name="Knaust A."/>
            <person name="Julke S."/>
            <person name="Lilja T."/>
            <person name="Dhandapani V."/>
            <person name="Bonilla-Rosso G."/>
            <person name="Karlsson M."/>
            <person name="Shevchenko A."/>
            <person name="Choi S.R."/>
            <person name="Kim H.G."/>
            <person name="Park J.Y."/>
            <person name="Lim Y.P."/>
            <person name="Ludwig-Muller J."/>
            <person name="Dixelius C."/>
        </authorList>
    </citation>
    <scope>NUCLEOTIDE SEQUENCE</scope>
    <source>
        <tissue evidence="3">Potato root galls</tissue>
    </source>
</reference>
<evidence type="ECO:0000256" key="1">
    <source>
        <dbReference type="SAM" id="MobiDB-lite"/>
    </source>
</evidence>
<feature type="compositionally biased region" description="Low complexity" evidence="1">
    <location>
        <begin position="342"/>
        <end position="354"/>
    </location>
</feature>
<feature type="region of interest" description="Disordered" evidence="1">
    <location>
        <begin position="105"/>
        <end position="206"/>
    </location>
</feature>
<protein>
    <submittedName>
        <fullName evidence="3">Uncharacterized protein</fullName>
    </submittedName>
</protein>
<organism evidence="3">
    <name type="scientific">Spongospora subterranea</name>
    <dbReference type="NCBI Taxonomy" id="70186"/>
    <lineage>
        <taxon>Eukaryota</taxon>
        <taxon>Sar</taxon>
        <taxon>Rhizaria</taxon>
        <taxon>Endomyxa</taxon>
        <taxon>Phytomyxea</taxon>
        <taxon>Plasmodiophorida</taxon>
        <taxon>Plasmodiophoridae</taxon>
        <taxon>Spongospora</taxon>
    </lineage>
</organism>
<feature type="region of interest" description="Disordered" evidence="1">
    <location>
        <begin position="376"/>
        <end position="402"/>
    </location>
</feature>
<feature type="non-terminal residue" evidence="3">
    <location>
        <position position="519"/>
    </location>
</feature>
<feature type="compositionally biased region" description="Polar residues" evidence="1">
    <location>
        <begin position="490"/>
        <end position="519"/>
    </location>
</feature>
<feature type="chain" id="PRO_5005223190" evidence="2">
    <location>
        <begin position="25"/>
        <end position="519"/>
    </location>
</feature>
<proteinExistence type="predicted"/>
<accession>A0A0H5R8M5</accession>
<feature type="compositionally biased region" description="Polar residues" evidence="1">
    <location>
        <begin position="125"/>
        <end position="141"/>
    </location>
</feature>
<evidence type="ECO:0000256" key="2">
    <source>
        <dbReference type="SAM" id="SignalP"/>
    </source>
</evidence>
<evidence type="ECO:0000313" key="3">
    <source>
        <dbReference type="EMBL" id="CRZ04714.1"/>
    </source>
</evidence>
<feature type="compositionally biased region" description="Polar residues" evidence="1">
    <location>
        <begin position="167"/>
        <end position="186"/>
    </location>
</feature>
<keyword evidence="2" id="KW-0732">Signal</keyword>
<name>A0A0H5R8M5_9EUKA</name>
<dbReference type="AlphaFoldDB" id="A0A0H5R8M5"/>
<sequence length="519" mass="56913">MDYLSLMTLVLSFLLCLYVFRKNAERFASFLYTATPERPVATDRQICDSMKSKTIYTRISSDAVSSVGRPASVYAIDRTLTANRSPARGPSSIHLSSSLIRPGPIPDGFSSPSIQPTHHYPSFCSPKSTDIQIKASSNASHSYEPRRVLQHRPQSASDSFKKPHLSFSRTNKRQQSQTSFQDSKASTLGPKRSKILSSNEHTMTDVPATFKESFRVNGRSRADSDDQFSLEIPPMDVDDDLVYSSPFNLAGTEIPEEVEFHGGGNIPDSFEPDLPLNEIFNSHRRLSRLHTHRRPELDDMLFDDDEIRLKFQRNDKEVLDILKAFESKVEESRFSQQDETVSPQKSTTPSCSTPSFPPQPVHLQAADGVVAQPQLNEKSTQPVLTLEQASSQSDARSELSLTSAPEIQCGTAPSQQQPTATVFPVLGNATLDSARNVTTLHEVPVRSNITQAPANQSTAVFVAPATQPTQFSGFSTDVLQNGGGIPLAGQTLSQSNGNHEPSLNSALQNQSGPTPSQPK</sequence>
<feature type="signal peptide" evidence="2">
    <location>
        <begin position="1"/>
        <end position="24"/>
    </location>
</feature>
<dbReference type="EMBL" id="HACM01004272">
    <property type="protein sequence ID" value="CRZ04714.1"/>
    <property type="molecule type" value="Transcribed_RNA"/>
</dbReference>